<keyword evidence="1" id="KW-1003">Cell membrane</keyword>
<dbReference type="GeneID" id="93681455"/>
<dbReference type="InterPro" id="IPR026870">
    <property type="entry name" value="Zinc_ribbon_dom"/>
</dbReference>
<dbReference type="RefSeq" id="WP_119544183.1">
    <property type="nucleotide sequence ID" value="NZ_CP060274.1"/>
</dbReference>
<dbReference type="Gene3D" id="3.10.450.50">
    <property type="match status" value="1"/>
</dbReference>
<keyword evidence="1 2" id="KW-0472">Membrane</keyword>
<dbReference type="Pfam" id="PF22813">
    <property type="entry name" value="TcaA_2nd"/>
    <property type="match status" value="1"/>
</dbReference>
<dbReference type="GO" id="GO:0005886">
    <property type="term" value="C:plasma membrane"/>
    <property type="evidence" value="ECO:0007669"/>
    <property type="project" value="UniProtKB-SubCell"/>
</dbReference>
<evidence type="ECO:0000259" key="3">
    <source>
        <dbReference type="Pfam" id="PF13240"/>
    </source>
</evidence>
<comment type="similarity">
    <text evidence="1">Belongs to the tcaA family.</text>
</comment>
<dbReference type="InterPro" id="IPR054529">
    <property type="entry name" value="TcaA_2nd"/>
</dbReference>
<dbReference type="EMBL" id="JAEMWV010000002">
    <property type="protein sequence ID" value="MBN8250871.1"/>
    <property type="molecule type" value="Genomic_DNA"/>
</dbReference>
<evidence type="ECO:0000313" key="7">
    <source>
        <dbReference type="Proteomes" id="UP000664578"/>
    </source>
</evidence>
<feature type="transmembrane region" description="Helical" evidence="2">
    <location>
        <begin position="52"/>
        <end position="71"/>
    </location>
</feature>
<evidence type="ECO:0000259" key="5">
    <source>
        <dbReference type="Pfam" id="PF22820"/>
    </source>
</evidence>
<dbReference type="GO" id="GO:0046677">
    <property type="term" value="P:response to antibiotic"/>
    <property type="evidence" value="ECO:0007669"/>
    <property type="project" value="UniProtKB-KW"/>
</dbReference>
<evidence type="ECO:0000256" key="2">
    <source>
        <dbReference type="SAM" id="Phobius"/>
    </source>
</evidence>
<feature type="domain" description="TcaA 4th" evidence="5">
    <location>
        <begin position="183"/>
        <end position="248"/>
    </location>
</feature>
<feature type="domain" description="TcaA second" evidence="4">
    <location>
        <begin position="78"/>
        <end position="179"/>
    </location>
</feature>
<proteinExistence type="inferred from homology"/>
<name>A0A8I1MDL3_9BACI</name>
<protein>
    <recommendedName>
        <fullName evidence="1">Membrane-associated protein</fullName>
    </recommendedName>
</protein>
<evidence type="ECO:0000259" key="4">
    <source>
        <dbReference type="Pfam" id="PF22813"/>
    </source>
</evidence>
<gene>
    <name evidence="6" type="ORF">JF537_04670</name>
</gene>
<dbReference type="Pfam" id="PF22820">
    <property type="entry name" value="TcaA_3rd_4th"/>
    <property type="match status" value="2"/>
</dbReference>
<dbReference type="GO" id="GO:0008270">
    <property type="term" value="F:zinc ion binding"/>
    <property type="evidence" value="ECO:0007669"/>
    <property type="project" value="UniProtKB-KW"/>
</dbReference>
<dbReference type="AlphaFoldDB" id="A0A8I1MDL3"/>
<organism evidence="6 7">
    <name type="scientific">Priestia flexa</name>
    <dbReference type="NCBI Taxonomy" id="86664"/>
    <lineage>
        <taxon>Bacteria</taxon>
        <taxon>Bacillati</taxon>
        <taxon>Bacillota</taxon>
        <taxon>Bacilli</taxon>
        <taxon>Bacillales</taxon>
        <taxon>Bacillaceae</taxon>
        <taxon>Priestia</taxon>
    </lineage>
</organism>
<feature type="domain" description="TcaA 4th" evidence="5">
    <location>
        <begin position="259"/>
        <end position="326"/>
    </location>
</feature>
<dbReference type="Proteomes" id="UP000664578">
    <property type="component" value="Unassembled WGS sequence"/>
</dbReference>
<accession>A0A8I1MDL3</accession>
<keyword evidence="2" id="KW-1133">Transmembrane helix</keyword>
<dbReference type="PIRSF" id="PIRSF032522">
    <property type="entry name" value="TcaA"/>
    <property type="match status" value="1"/>
</dbReference>
<keyword evidence="2" id="KW-0812">Transmembrane</keyword>
<feature type="domain" description="Zinc-ribbon" evidence="3">
    <location>
        <begin position="3"/>
        <end position="24"/>
    </location>
</feature>
<dbReference type="Pfam" id="PF13240">
    <property type="entry name" value="Zn_Ribbon_1"/>
    <property type="match status" value="1"/>
</dbReference>
<dbReference type="InterPro" id="IPR023599">
    <property type="entry name" value="Mem_prot_TcaA"/>
</dbReference>
<dbReference type="PANTHER" id="PTHR40038">
    <property type="entry name" value="MEMBRANE-ASSOCIATED PROTEIN TCAA"/>
    <property type="match status" value="1"/>
</dbReference>
<comment type="caution">
    <text evidence="6">The sequence shown here is derived from an EMBL/GenBank/DDBJ whole genome shotgun (WGS) entry which is preliminary data.</text>
</comment>
<evidence type="ECO:0000256" key="1">
    <source>
        <dbReference type="PIRNR" id="PIRNR032522"/>
    </source>
</evidence>
<evidence type="ECO:0000313" key="6">
    <source>
        <dbReference type="EMBL" id="MBN8250871.1"/>
    </source>
</evidence>
<sequence length="465" mass="51845">MNYCKNCGHKISEEQQFCPECGKQVEAESIPPMVENEAPQPALKGMSRKTKMLTISAAAIAALTFGAYYMVNKTMTSPSAVVDNFIEAVQKQDVKTVKKIVNEGQIELKANEKQVQQFLTYVKDNPQVLASMSDELKEEVSLYETQGNTVQTDEVNSSYAQLKLDGKKWVLFDHYTIRVQPAYAEVTSNLEKAEVYIDNQKVGTIKDADESQTVGPFLPGEHEMKLSTKGDYGTVEMKQTIESTDSDEAISADFDWGDHYVSLYSDYFDGTVFVNGKSTGKTVEELGYIGPVNLDGSVEVHAERKFGSKTKKTPAITLEGDIVEAELYFSMSDDFDDVSTEVDASDSIDEETGIEDAVRSHYNYITSDSFASAHDLFSSSRKSKVDLSDWKKGLQANISDNVTNIEVLDVDGNEARAYVEMTSYDDNNDGTHLVQEWEGYWSLVKEDGEWKLDSADLEKVDSRVE</sequence>
<comment type="subcellular location">
    <subcellularLocation>
        <location evidence="1">Cell membrane</location>
        <topology evidence="1">Single-pass membrane protein</topology>
    </subcellularLocation>
</comment>
<dbReference type="InterPro" id="IPR054530">
    <property type="entry name" value="TcaA_4th"/>
</dbReference>
<reference evidence="6" key="1">
    <citation type="submission" date="2020-12" db="EMBL/GenBank/DDBJ databases">
        <title>PHA producing bacteria isolated from mangrove.</title>
        <authorList>
            <person name="Zheng W."/>
            <person name="Yu S."/>
            <person name="Huang Y."/>
        </authorList>
    </citation>
    <scope>NUCLEOTIDE SEQUENCE</scope>
    <source>
        <strain evidence="6">GN22-4</strain>
    </source>
</reference>
<dbReference type="PANTHER" id="PTHR40038:SF1">
    <property type="entry name" value="MEMBRANE-ASSOCIATED PROTEIN TCAA"/>
    <property type="match status" value="1"/>
</dbReference>